<keyword evidence="2" id="KW-1133">Transmembrane helix</keyword>
<keyword evidence="2" id="KW-0472">Membrane</keyword>
<feature type="transmembrane region" description="Helical" evidence="2">
    <location>
        <begin position="236"/>
        <end position="253"/>
    </location>
</feature>
<dbReference type="EMBL" id="JAUEPH010000006">
    <property type="protein sequence ID" value="MDN3205240.1"/>
    <property type="molecule type" value="Genomic_DNA"/>
</dbReference>
<dbReference type="Pfam" id="PF20990">
    <property type="entry name" value="DUF2207_C"/>
    <property type="match status" value="1"/>
</dbReference>
<feature type="transmembrane region" description="Helical" evidence="2">
    <location>
        <begin position="387"/>
        <end position="406"/>
    </location>
</feature>
<keyword evidence="2" id="KW-0812">Transmembrane</keyword>
<name>A0ABT7YFE4_9BACT</name>
<dbReference type="Pfam" id="PF09972">
    <property type="entry name" value="DUF2207"/>
    <property type="match status" value="1"/>
</dbReference>
<feature type="transmembrane region" description="Helical" evidence="2">
    <location>
        <begin position="412"/>
        <end position="432"/>
    </location>
</feature>
<dbReference type="InterPro" id="IPR048389">
    <property type="entry name" value="YciQ-like_C"/>
</dbReference>
<comment type="caution">
    <text evidence="5">The sequence shown here is derived from an EMBL/GenBank/DDBJ whole genome shotgun (WGS) entry which is preliminary data.</text>
</comment>
<feature type="compositionally biased region" description="Gly residues" evidence="1">
    <location>
        <begin position="540"/>
        <end position="558"/>
    </location>
</feature>
<reference evidence="5" key="1">
    <citation type="submission" date="2023-06" db="EMBL/GenBank/DDBJ databases">
        <title>Robiginitalea aurantiacus sp. nov. and Algoriphagus sediminis sp. nov., isolated from coastal sediment.</title>
        <authorList>
            <person name="Zhou Z.Y."/>
            <person name="An J."/>
            <person name="Jia Y.W."/>
            <person name="Du Z.J."/>
        </authorList>
    </citation>
    <scope>NUCLEOTIDE SEQUENCE</scope>
    <source>
        <strain evidence="5">C2-7</strain>
    </source>
</reference>
<evidence type="ECO:0000259" key="3">
    <source>
        <dbReference type="Pfam" id="PF09972"/>
    </source>
</evidence>
<gene>
    <name evidence="5" type="ORF">QVH07_13840</name>
</gene>
<dbReference type="InterPro" id="IPR018702">
    <property type="entry name" value="DUF2207"/>
</dbReference>
<feature type="domain" description="DUF2207" evidence="3">
    <location>
        <begin position="22"/>
        <end position="175"/>
    </location>
</feature>
<feature type="domain" description="Predicted membrane protein YciQ-like C-terminal" evidence="4">
    <location>
        <begin position="268"/>
        <end position="492"/>
    </location>
</feature>
<feature type="region of interest" description="Disordered" evidence="1">
    <location>
        <begin position="521"/>
        <end position="558"/>
    </location>
</feature>
<protein>
    <submittedName>
        <fullName evidence="5">DUF2207 domain-containing protein</fullName>
    </submittedName>
</protein>
<dbReference type="Proteomes" id="UP001171916">
    <property type="component" value="Unassembled WGS sequence"/>
</dbReference>
<sequence>MLLFFGILLGFGLSAKAQDFEVKDYEVSVRIDKEGFFDVEENYDVFFFSQRHGIYRDIILNYNVLGADGKEERREISLSNIDVPNHKFDADGEFARRLFGTAQIKIGDANIFVEGDVNYQINYRVKKAFLHNKEAIQFYWNLKPTGWFADFKDMSFRVQLPEGVRINENNVFVYSGFFGNSAESEAFEITISGNEIIGKALPGFNSSYGEAVTLLINLPPGSVKEIKPFWPFWSDYGWFILIMAIVLIFYLIWRRHGKEDHTPMVISYFPPKKIDPAMAGFLINDKQDSMDLISLIPYWGSQGLIQINEIDSGGWFSKKDTEIVKLKELPAKPLPSYERLFFEELFDGKSSVKISDLKDSFYRKMNDCKSMLKKEAQVYYLEKSRKVQGLVGFGLVLTILFIGFAFLFFWGFFAALALLLTSIILLLFNFYMSKKNPKGNEIFSELKGFRQFIRTAEENRIKMLIRESPNYFEDTMSYALAFGSLERWSDKFDALGERPPEWYHTPHGSYGSMNNFSKSFSRSMSNTQSNMVSQPSSSGSSGGGSSGGGFGGGGGGSW</sequence>
<evidence type="ECO:0000256" key="2">
    <source>
        <dbReference type="SAM" id="Phobius"/>
    </source>
</evidence>
<evidence type="ECO:0000256" key="1">
    <source>
        <dbReference type="SAM" id="MobiDB-lite"/>
    </source>
</evidence>
<evidence type="ECO:0000259" key="4">
    <source>
        <dbReference type="Pfam" id="PF20990"/>
    </source>
</evidence>
<evidence type="ECO:0000313" key="6">
    <source>
        <dbReference type="Proteomes" id="UP001171916"/>
    </source>
</evidence>
<organism evidence="5 6">
    <name type="scientific">Algoriphagus sediminis</name>
    <dbReference type="NCBI Taxonomy" id="3057113"/>
    <lineage>
        <taxon>Bacteria</taxon>
        <taxon>Pseudomonadati</taxon>
        <taxon>Bacteroidota</taxon>
        <taxon>Cytophagia</taxon>
        <taxon>Cytophagales</taxon>
        <taxon>Cyclobacteriaceae</taxon>
        <taxon>Algoriphagus</taxon>
    </lineage>
</organism>
<proteinExistence type="predicted"/>
<accession>A0ABT7YFE4</accession>
<feature type="compositionally biased region" description="Polar residues" evidence="1">
    <location>
        <begin position="521"/>
        <end position="535"/>
    </location>
</feature>
<evidence type="ECO:0000313" key="5">
    <source>
        <dbReference type="EMBL" id="MDN3205240.1"/>
    </source>
</evidence>
<keyword evidence="6" id="KW-1185">Reference proteome</keyword>